<evidence type="ECO:0000313" key="1">
    <source>
        <dbReference type="EMBL" id="ETW83263.1"/>
    </source>
</evidence>
<dbReference type="HOGENOM" id="CLU_162870_0_0_1"/>
<keyword evidence="2" id="KW-1185">Reference proteome</keyword>
<dbReference type="GeneID" id="20675179"/>
<sequence length="98" mass="10755">MSAQSSSVNYSTHTYLAITFSPSSHFLADPDSLSSVHPALAHVGQVGELKDVHLFSVPKEEWKRVDSAIQDVLSAKRVEGVLRVDVQVPKGRAKRDEL</sequence>
<gene>
    <name evidence="1" type="ORF">HETIRDRAFT_439707</name>
</gene>
<dbReference type="InParanoid" id="W4KBV2"/>
<dbReference type="EMBL" id="KI925457">
    <property type="protein sequence ID" value="ETW83263.1"/>
    <property type="molecule type" value="Genomic_DNA"/>
</dbReference>
<dbReference type="RefSeq" id="XP_009545534.1">
    <property type="nucleotide sequence ID" value="XM_009547239.1"/>
</dbReference>
<dbReference type="eggNOG" id="ENOG502T1A5">
    <property type="taxonomic scope" value="Eukaryota"/>
</dbReference>
<accession>W4KBV2</accession>
<dbReference type="KEGG" id="hir:HETIRDRAFT_439707"/>
<reference evidence="1 2" key="1">
    <citation type="journal article" date="2012" name="New Phytol.">
        <title>Insight into trade-off between wood decay and parasitism from the genome of a fungal forest pathogen.</title>
        <authorList>
            <person name="Olson A."/>
            <person name="Aerts A."/>
            <person name="Asiegbu F."/>
            <person name="Belbahri L."/>
            <person name="Bouzid O."/>
            <person name="Broberg A."/>
            <person name="Canback B."/>
            <person name="Coutinho P.M."/>
            <person name="Cullen D."/>
            <person name="Dalman K."/>
            <person name="Deflorio G."/>
            <person name="van Diepen L.T."/>
            <person name="Dunand C."/>
            <person name="Duplessis S."/>
            <person name="Durling M."/>
            <person name="Gonthier P."/>
            <person name="Grimwood J."/>
            <person name="Fossdal C.G."/>
            <person name="Hansson D."/>
            <person name="Henrissat B."/>
            <person name="Hietala A."/>
            <person name="Himmelstrand K."/>
            <person name="Hoffmeister D."/>
            <person name="Hogberg N."/>
            <person name="James T.Y."/>
            <person name="Karlsson M."/>
            <person name="Kohler A."/>
            <person name="Kues U."/>
            <person name="Lee Y.H."/>
            <person name="Lin Y.C."/>
            <person name="Lind M."/>
            <person name="Lindquist E."/>
            <person name="Lombard V."/>
            <person name="Lucas S."/>
            <person name="Lunden K."/>
            <person name="Morin E."/>
            <person name="Murat C."/>
            <person name="Park J."/>
            <person name="Raffaello T."/>
            <person name="Rouze P."/>
            <person name="Salamov A."/>
            <person name="Schmutz J."/>
            <person name="Solheim H."/>
            <person name="Stahlberg J."/>
            <person name="Velez H."/>
            <person name="de Vries R.P."/>
            <person name="Wiebenga A."/>
            <person name="Woodward S."/>
            <person name="Yakovlev I."/>
            <person name="Garbelotto M."/>
            <person name="Martin F."/>
            <person name="Grigoriev I.V."/>
            <person name="Stenlid J."/>
        </authorList>
    </citation>
    <scope>NUCLEOTIDE SEQUENCE [LARGE SCALE GENOMIC DNA]</scope>
    <source>
        <strain evidence="1 2">TC 32-1</strain>
    </source>
</reference>
<organism evidence="1 2">
    <name type="scientific">Heterobasidion irregulare (strain TC 32-1)</name>
    <dbReference type="NCBI Taxonomy" id="747525"/>
    <lineage>
        <taxon>Eukaryota</taxon>
        <taxon>Fungi</taxon>
        <taxon>Dikarya</taxon>
        <taxon>Basidiomycota</taxon>
        <taxon>Agaricomycotina</taxon>
        <taxon>Agaricomycetes</taxon>
        <taxon>Russulales</taxon>
        <taxon>Bondarzewiaceae</taxon>
        <taxon>Heterobasidion</taxon>
        <taxon>Heterobasidion annosum species complex</taxon>
    </lineage>
</organism>
<protein>
    <submittedName>
        <fullName evidence="1">Uncharacterized protein</fullName>
    </submittedName>
</protein>
<dbReference type="AlphaFoldDB" id="W4KBV2"/>
<name>W4KBV2_HETIT</name>
<evidence type="ECO:0000313" key="2">
    <source>
        <dbReference type="Proteomes" id="UP000030671"/>
    </source>
</evidence>
<proteinExistence type="predicted"/>
<dbReference type="Proteomes" id="UP000030671">
    <property type="component" value="Unassembled WGS sequence"/>
</dbReference>
<dbReference type="OrthoDB" id="2585179at2759"/>